<reference evidence="12 13" key="1">
    <citation type="submission" date="2018-09" db="EMBL/GenBank/DDBJ databases">
        <authorList>
            <person name="Postec A."/>
        </authorList>
    </citation>
    <scope>NUCLEOTIDE SEQUENCE [LARGE SCALE GENOMIC DNA]</scope>
    <source>
        <strain evidence="12">70B-A</strain>
    </source>
</reference>
<keyword evidence="6 9" id="KW-0028">Amino-acid biosynthesis</keyword>
<organism evidence="12 13">
    <name type="scientific">Petrocella atlantisensis</name>
    <dbReference type="NCBI Taxonomy" id="2173034"/>
    <lineage>
        <taxon>Bacteria</taxon>
        <taxon>Bacillati</taxon>
        <taxon>Bacillota</taxon>
        <taxon>Clostridia</taxon>
        <taxon>Lachnospirales</taxon>
        <taxon>Vallitaleaceae</taxon>
        <taxon>Petrocella</taxon>
    </lineage>
</organism>
<gene>
    <name evidence="6 12" type="primary">proC</name>
    <name evidence="12" type="ORF">PATL70BA_0401</name>
</gene>
<dbReference type="SUPFAM" id="SSF51735">
    <property type="entry name" value="NAD(P)-binding Rossmann-fold domains"/>
    <property type="match status" value="1"/>
</dbReference>
<dbReference type="HAMAP" id="MF_01925">
    <property type="entry name" value="P5C_reductase"/>
    <property type="match status" value="1"/>
</dbReference>
<evidence type="ECO:0000256" key="7">
    <source>
        <dbReference type="NCBIfam" id="TIGR00112"/>
    </source>
</evidence>
<keyword evidence="3 6" id="KW-0521">NADP</keyword>
<dbReference type="GO" id="GO:0004735">
    <property type="term" value="F:pyrroline-5-carboxylate reductase activity"/>
    <property type="evidence" value="ECO:0007669"/>
    <property type="project" value="UniProtKB-UniRule"/>
</dbReference>
<evidence type="ECO:0000256" key="6">
    <source>
        <dbReference type="HAMAP-Rule" id="MF_01925"/>
    </source>
</evidence>
<dbReference type="Pfam" id="PF14748">
    <property type="entry name" value="P5CR_dimer"/>
    <property type="match status" value="1"/>
</dbReference>
<protein>
    <recommendedName>
        <fullName evidence="6 7">Pyrroline-5-carboxylate reductase</fullName>
        <shortName evidence="6">P5C reductase</shortName>
        <shortName evidence="6">P5CR</shortName>
        <ecNumber evidence="6 7">1.5.1.2</ecNumber>
    </recommendedName>
    <alternativeName>
        <fullName evidence="6">PCA reductase</fullName>
    </alternativeName>
</protein>
<evidence type="ECO:0000256" key="8">
    <source>
        <dbReference type="PIRSR" id="PIRSR000193-1"/>
    </source>
</evidence>
<comment type="similarity">
    <text evidence="1 6 9">Belongs to the pyrroline-5-carboxylate reductase family.</text>
</comment>
<proteinExistence type="inferred from homology"/>
<dbReference type="InterPro" id="IPR053790">
    <property type="entry name" value="P5CR-like_CS"/>
</dbReference>
<sequence>MKIGFIGIGNMGSAMLKGASTKLDKTNLTYTDINKAMMEQIKEETGITYEATNISLTKSVDIIVLAVKPQYLKDVMEDIRSHVKPSQIILSIAPGITIEHIKHALGEKTRVVRCMPNTPALVLEGMSGYCFSHDAYTQEEMDFIRDFFTSFGRGIELTEHQLDMVVPISGSSPAYGFMMIEAMADAGVLIGLPRQISYELAAQSMLGAAKMVLETKTHPAALKDAVCSPGGTTIEAVRVLEKNGFKSSIIEAMVACYDKTKSFK</sequence>
<feature type="binding site" evidence="8">
    <location>
        <begin position="66"/>
        <end position="69"/>
    </location>
    <ligand>
        <name>NADP(+)</name>
        <dbReference type="ChEBI" id="CHEBI:58349"/>
    </ligand>
</feature>
<comment type="catalytic activity">
    <reaction evidence="6 9">
        <text>L-proline + NADP(+) = (S)-1-pyrroline-5-carboxylate + NADPH + 2 H(+)</text>
        <dbReference type="Rhea" id="RHEA:14109"/>
        <dbReference type="ChEBI" id="CHEBI:15378"/>
        <dbReference type="ChEBI" id="CHEBI:17388"/>
        <dbReference type="ChEBI" id="CHEBI:57783"/>
        <dbReference type="ChEBI" id="CHEBI:58349"/>
        <dbReference type="ChEBI" id="CHEBI:60039"/>
        <dbReference type="EC" id="1.5.1.2"/>
    </reaction>
</comment>
<feature type="binding site" evidence="8">
    <location>
        <position position="53"/>
    </location>
    <ligand>
        <name>NADPH</name>
        <dbReference type="ChEBI" id="CHEBI:57783"/>
    </ligand>
</feature>
<dbReference type="Proteomes" id="UP000279029">
    <property type="component" value="Chromosome"/>
</dbReference>
<feature type="domain" description="Pyrroline-5-carboxylate reductase catalytic N-terminal" evidence="10">
    <location>
        <begin position="2"/>
        <end position="94"/>
    </location>
</feature>
<keyword evidence="2 6" id="KW-0641">Proline biosynthesis</keyword>
<evidence type="ECO:0000256" key="5">
    <source>
        <dbReference type="ARBA" id="ARBA00058118"/>
    </source>
</evidence>
<evidence type="ECO:0000313" key="12">
    <source>
        <dbReference type="EMBL" id="VDN46253.1"/>
    </source>
</evidence>
<evidence type="ECO:0000259" key="10">
    <source>
        <dbReference type="Pfam" id="PF03807"/>
    </source>
</evidence>
<evidence type="ECO:0000256" key="3">
    <source>
        <dbReference type="ARBA" id="ARBA00022857"/>
    </source>
</evidence>
<comment type="pathway">
    <text evidence="6 9">Amino-acid biosynthesis; L-proline biosynthesis; L-proline from L-glutamate 5-semialdehyde: step 1/1.</text>
</comment>
<feature type="domain" description="Pyrroline-5-carboxylate reductase dimerisation" evidence="11">
    <location>
        <begin position="159"/>
        <end position="261"/>
    </location>
</feature>
<dbReference type="InterPro" id="IPR008927">
    <property type="entry name" value="6-PGluconate_DH-like_C_sf"/>
</dbReference>
<dbReference type="EC" id="1.5.1.2" evidence="6 7"/>
<dbReference type="InterPro" id="IPR029036">
    <property type="entry name" value="P5CR_dimer"/>
</dbReference>
<dbReference type="InterPro" id="IPR036291">
    <property type="entry name" value="NAD(P)-bd_dom_sf"/>
</dbReference>
<dbReference type="KEGG" id="cbar:PATL70BA_0401"/>
<dbReference type="PROSITE" id="PS00521">
    <property type="entry name" value="P5CR"/>
    <property type="match status" value="1"/>
</dbReference>
<dbReference type="RefSeq" id="WP_125135794.1">
    <property type="nucleotide sequence ID" value="NZ_LR130778.1"/>
</dbReference>
<dbReference type="InterPro" id="IPR000304">
    <property type="entry name" value="Pyrroline-COOH_reductase"/>
</dbReference>
<dbReference type="GO" id="GO:0005737">
    <property type="term" value="C:cytoplasm"/>
    <property type="evidence" value="ECO:0007669"/>
    <property type="project" value="UniProtKB-SubCell"/>
</dbReference>
<dbReference type="PIRSF" id="PIRSF000193">
    <property type="entry name" value="Pyrrol-5-carb_rd"/>
    <property type="match status" value="1"/>
</dbReference>
<dbReference type="FunFam" id="1.10.3730.10:FF:000001">
    <property type="entry name" value="Pyrroline-5-carboxylate reductase"/>
    <property type="match status" value="1"/>
</dbReference>
<comment type="function">
    <text evidence="5 6">Catalyzes the reduction of 1-pyrroline-5-carboxylate (PCA) to L-proline.</text>
</comment>
<evidence type="ECO:0000256" key="4">
    <source>
        <dbReference type="ARBA" id="ARBA00023002"/>
    </source>
</evidence>
<dbReference type="OrthoDB" id="9805754at2"/>
<keyword evidence="6" id="KW-0963">Cytoplasm</keyword>
<feature type="binding site" evidence="8">
    <location>
        <begin position="6"/>
        <end position="11"/>
    </location>
    <ligand>
        <name>NADP(+)</name>
        <dbReference type="ChEBI" id="CHEBI:58349"/>
    </ligand>
</feature>
<dbReference type="Gene3D" id="3.40.50.720">
    <property type="entry name" value="NAD(P)-binding Rossmann-like Domain"/>
    <property type="match status" value="1"/>
</dbReference>
<evidence type="ECO:0000313" key="13">
    <source>
        <dbReference type="Proteomes" id="UP000279029"/>
    </source>
</evidence>
<dbReference type="Gene3D" id="1.10.3730.10">
    <property type="entry name" value="ProC C-terminal domain-like"/>
    <property type="match status" value="1"/>
</dbReference>
<comment type="catalytic activity">
    <reaction evidence="6">
        <text>L-proline + NAD(+) = (S)-1-pyrroline-5-carboxylate + NADH + 2 H(+)</text>
        <dbReference type="Rhea" id="RHEA:14105"/>
        <dbReference type="ChEBI" id="CHEBI:15378"/>
        <dbReference type="ChEBI" id="CHEBI:17388"/>
        <dbReference type="ChEBI" id="CHEBI:57540"/>
        <dbReference type="ChEBI" id="CHEBI:57945"/>
        <dbReference type="ChEBI" id="CHEBI:60039"/>
        <dbReference type="EC" id="1.5.1.2"/>
    </reaction>
</comment>
<dbReference type="GO" id="GO:0055129">
    <property type="term" value="P:L-proline biosynthetic process"/>
    <property type="evidence" value="ECO:0007669"/>
    <property type="project" value="UniProtKB-UniRule"/>
</dbReference>
<accession>A0A3P7P7Q7</accession>
<name>A0A3P7P7Q7_9FIRM</name>
<dbReference type="PANTHER" id="PTHR11645:SF0">
    <property type="entry name" value="PYRROLINE-5-CARBOXYLATE REDUCTASE 3"/>
    <property type="match status" value="1"/>
</dbReference>
<keyword evidence="4 6" id="KW-0560">Oxidoreductase</keyword>
<dbReference type="NCBIfam" id="TIGR00112">
    <property type="entry name" value="proC"/>
    <property type="match status" value="1"/>
</dbReference>
<dbReference type="SUPFAM" id="SSF48179">
    <property type="entry name" value="6-phosphogluconate dehydrogenase C-terminal domain-like"/>
    <property type="match status" value="1"/>
</dbReference>
<evidence type="ECO:0000256" key="9">
    <source>
        <dbReference type="RuleBase" id="RU003903"/>
    </source>
</evidence>
<evidence type="ECO:0000259" key="11">
    <source>
        <dbReference type="Pfam" id="PF14748"/>
    </source>
</evidence>
<evidence type="ECO:0000256" key="2">
    <source>
        <dbReference type="ARBA" id="ARBA00022650"/>
    </source>
</evidence>
<dbReference type="InterPro" id="IPR028939">
    <property type="entry name" value="P5C_Rdtase_cat_N"/>
</dbReference>
<dbReference type="Pfam" id="PF03807">
    <property type="entry name" value="F420_oxidored"/>
    <property type="match status" value="1"/>
</dbReference>
<dbReference type="EMBL" id="LR130778">
    <property type="protein sequence ID" value="VDN46253.1"/>
    <property type="molecule type" value="Genomic_DNA"/>
</dbReference>
<comment type="subcellular location">
    <subcellularLocation>
        <location evidence="6">Cytoplasm</location>
    </subcellularLocation>
</comment>
<dbReference type="PANTHER" id="PTHR11645">
    <property type="entry name" value="PYRROLINE-5-CARBOXYLATE REDUCTASE"/>
    <property type="match status" value="1"/>
</dbReference>
<evidence type="ECO:0000256" key="1">
    <source>
        <dbReference type="ARBA" id="ARBA00005525"/>
    </source>
</evidence>
<dbReference type="UniPathway" id="UPA00098">
    <property type="reaction ID" value="UER00361"/>
</dbReference>
<dbReference type="AlphaFoldDB" id="A0A3P7P7Q7"/>
<keyword evidence="13" id="KW-1185">Reference proteome</keyword>